<name>A0A8B2NSU1_9HYPH</name>
<dbReference type="OrthoDB" id="9804822at2"/>
<dbReference type="InterPro" id="IPR001123">
    <property type="entry name" value="LeuE-type"/>
</dbReference>
<dbReference type="GO" id="GO:0005886">
    <property type="term" value="C:plasma membrane"/>
    <property type="evidence" value="ECO:0007669"/>
    <property type="project" value="UniProtKB-SubCell"/>
</dbReference>
<keyword evidence="5 6" id="KW-0472">Membrane</keyword>
<feature type="transmembrane region" description="Helical" evidence="6">
    <location>
        <begin position="40"/>
        <end position="67"/>
    </location>
</feature>
<dbReference type="PIRSF" id="PIRSF006324">
    <property type="entry name" value="LeuE"/>
    <property type="match status" value="1"/>
</dbReference>
<keyword evidence="3 6" id="KW-0812">Transmembrane</keyword>
<dbReference type="Pfam" id="PF01810">
    <property type="entry name" value="LysE"/>
    <property type="match status" value="1"/>
</dbReference>
<evidence type="ECO:0000256" key="3">
    <source>
        <dbReference type="ARBA" id="ARBA00022692"/>
    </source>
</evidence>
<evidence type="ECO:0000256" key="6">
    <source>
        <dbReference type="SAM" id="Phobius"/>
    </source>
</evidence>
<dbReference type="PANTHER" id="PTHR30086:SF20">
    <property type="entry name" value="ARGININE EXPORTER PROTEIN ARGO-RELATED"/>
    <property type="match status" value="1"/>
</dbReference>
<keyword evidence="8" id="KW-1185">Reference proteome</keyword>
<feature type="transmembrane region" description="Helical" evidence="6">
    <location>
        <begin position="73"/>
        <end position="91"/>
    </location>
</feature>
<proteinExistence type="predicted"/>
<sequence>MEISAYLVFVAVAALQVATPGPSTLFVVRNATAYGRRRALVALSGDLVAIALLATLSATGLGALIVAWPTTFLVLRLAGAAYILWLGWDQLRPAAPQERTRGGADGGRNTSLWLHSFGVGISNPKAVLFFAALFPQFIPGGSGPSVLALLVLTFVAVKLLVLGGYALGARSVGRLLGRPGNARRGRILTGLLFMAFGALMIWAAVADYARPAAGATAAG</sequence>
<accession>A0A8B2NSU1</accession>
<reference evidence="7 8" key="1">
    <citation type="submission" date="2018-05" db="EMBL/GenBank/DDBJ databases">
        <title>Acuticoccus sediminis sp. nov., isolated from deep-sea sediment of Indian Ocean.</title>
        <authorList>
            <person name="Liu X."/>
            <person name="Lai Q."/>
            <person name="Du Y."/>
            <person name="Sun F."/>
            <person name="Zhang X."/>
            <person name="Wang S."/>
            <person name="Shao Z."/>
        </authorList>
    </citation>
    <scope>NUCLEOTIDE SEQUENCE [LARGE SCALE GENOMIC DNA]</scope>
    <source>
        <strain evidence="7 8">PTG4-2</strain>
    </source>
</reference>
<evidence type="ECO:0000256" key="4">
    <source>
        <dbReference type="ARBA" id="ARBA00022989"/>
    </source>
</evidence>
<organism evidence="7 8">
    <name type="scientific">Acuticoccus sediminis</name>
    <dbReference type="NCBI Taxonomy" id="2184697"/>
    <lineage>
        <taxon>Bacteria</taxon>
        <taxon>Pseudomonadati</taxon>
        <taxon>Pseudomonadota</taxon>
        <taxon>Alphaproteobacteria</taxon>
        <taxon>Hyphomicrobiales</taxon>
        <taxon>Amorphaceae</taxon>
        <taxon>Acuticoccus</taxon>
    </lineage>
</organism>
<protein>
    <submittedName>
        <fullName evidence="7">LysE family translocator</fullName>
    </submittedName>
</protein>
<keyword evidence="4 6" id="KW-1133">Transmembrane helix</keyword>
<evidence type="ECO:0000256" key="2">
    <source>
        <dbReference type="ARBA" id="ARBA00022475"/>
    </source>
</evidence>
<evidence type="ECO:0000313" key="7">
    <source>
        <dbReference type="EMBL" id="RAI01589.1"/>
    </source>
</evidence>
<dbReference type="RefSeq" id="WP_111344541.1">
    <property type="nucleotide sequence ID" value="NZ_QHHQ01000002.1"/>
</dbReference>
<gene>
    <name evidence="7" type="ORF">DLJ53_09200</name>
</gene>
<dbReference type="Proteomes" id="UP000249590">
    <property type="component" value="Unassembled WGS sequence"/>
</dbReference>
<feature type="transmembrane region" description="Helical" evidence="6">
    <location>
        <begin position="187"/>
        <end position="205"/>
    </location>
</feature>
<comment type="subcellular location">
    <subcellularLocation>
        <location evidence="1">Cell membrane</location>
        <topology evidence="1">Multi-pass membrane protein</topology>
    </subcellularLocation>
</comment>
<dbReference type="AlphaFoldDB" id="A0A8B2NSU1"/>
<feature type="transmembrane region" description="Helical" evidence="6">
    <location>
        <begin position="6"/>
        <end position="28"/>
    </location>
</feature>
<dbReference type="EMBL" id="QHHQ01000002">
    <property type="protein sequence ID" value="RAI01589.1"/>
    <property type="molecule type" value="Genomic_DNA"/>
</dbReference>
<comment type="caution">
    <text evidence="7">The sequence shown here is derived from an EMBL/GenBank/DDBJ whole genome shotgun (WGS) entry which is preliminary data.</text>
</comment>
<dbReference type="PANTHER" id="PTHR30086">
    <property type="entry name" value="ARGININE EXPORTER PROTEIN ARGO"/>
    <property type="match status" value="1"/>
</dbReference>
<dbReference type="GO" id="GO:0015171">
    <property type="term" value="F:amino acid transmembrane transporter activity"/>
    <property type="evidence" value="ECO:0007669"/>
    <property type="project" value="TreeGrafter"/>
</dbReference>
<feature type="transmembrane region" description="Helical" evidence="6">
    <location>
        <begin position="112"/>
        <end position="134"/>
    </location>
</feature>
<feature type="transmembrane region" description="Helical" evidence="6">
    <location>
        <begin position="146"/>
        <end position="167"/>
    </location>
</feature>
<keyword evidence="2" id="KW-1003">Cell membrane</keyword>
<evidence type="ECO:0000313" key="8">
    <source>
        <dbReference type="Proteomes" id="UP000249590"/>
    </source>
</evidence>
<evidence type="ECO:0000256" key="1">
    <source>
        <dbReference type="ARBA" id="ARBA00004651"/>
    </source>
</evidence>
<evidence type="ECO:0000256" key="5">
    <source>
        <dbReference type="ARBA" id="ARBA00023136"/>
    </source>
</evidence>